<dbReference type="Proteomes" id="UP001190700">
    <property type="component" value="Unassembled WGS sequence"/>
</dbReference>
<sequence>MRRVRSRDPEPGLYSLKEADTGAKIVDAPLDFYFIAPPEQRVDGFVLVQDHGPFGYPSFTPRPLNVFMLDISRVVSTLKEQELPQYVTNLLSVEFQARAIHGLGVGSIMFGE</sequence>
<gene>
    <name evidence="1" type="ORF">CYMTET_23762</name>
</gene>
<protein>
    <submittedName>
        <fullName evidence="1">Uncharacterized protein</fullName>
    </submittedName>
</protein>
<reference evidence="1 2" key="1">
    <citation type="journal article" date="2015" name="Genome Biol. Evol.">
        <title>Comparative Genomics of a Bacterivorous Green Alga Reveals Evolutionary Causalities and Consequences of Phago-Mixotrophic Mode of Nutrition.</title>
        <authorList>
            <person name="Burns J.A."/>
            <person name="Paasch A."/>
            <person name="Narechania A."/>
            <person name="Kim E."/>
        </authorList>
    </citation>
    <scope>NUCLEOTIDE SEQUENCE [LARGE SCALE GENOMIC DNA]</scope>
    <source>
        <strain evidence="1 2">PLY_AMNH</strain>
    </source>
</reference>
<dbReference type="AlphaFoldDB" id="A0AAE0L0K7"/>
<organism evidence="1 2">
    <name type="scientific">Cymbomonas tetramitiformis</name>
    <dbReference type="NCBI Taxonomy" id="36881"/>
    <lineage>
        <taxon>Eukaryota</taxon>
        <taxon>Viridiplantae</taxon>
        <taxon>Chlorophyta</taxon>
        <taxon>Pyramimonadophyceae</taxon>
        <taxon>Pyramimonadales</taxon>
        <taxon>Pyramimonadaceae</taxon>
        <taxon>Cymbomonas</taxon>
    </lineage>
</organism>
<dbReference type="EMBL" id="LGRX02012250">
    <property type="protein sequence ID" value="KAK3267693.1"/>
    <property type="molecule type" value="Genomic_DNA"/>
</dbReference>
<name>A0AAE0L0K7_9CHLO</name>
<comment type="caution">
    <text evidence="1">The sequence shown here is derived from an EMBL/GenBank/DDBJ whole genome shotgun (WGS) entry which is preliminary data.</text>
</comment>
<evidence type="ECO:0000313" key="1">
    <source>
        <dbReference type="EMBL" id="KAK3267693.1"/>
    </source>
</evidence>
<accession>A0AAE0L0K7</accession>
<keyword evidence="2" id="KW-1185">Reference proteome</keyword>
<evidence type="ECO:0000313" key="2">
    <source>
        <dbReference type="Proteomes" id="UP001190700"/>
    </source>
</evidence>
<proteinExistence type="predicted"/>